<dbReference type="InterPro" id="IPR051604">
    <property type="entry name" value="Ergot_Alk_Oxidoreductase"/>
</dbReference>
<comment type="caution">
    <text evidence="2">The sequence shown here is derived from an EMBL/GenBank/DDBJ whole genome shotgun (WGS) entry which is preliminary data.</text>
</comment>
<reference evidence="2" key="1">
    <citation type="submission" date="2020-10" db="EMBL/GenBank/DDBJ databases">
        <title>Taxonomic study of unclassified bacteria belonging to the class Ktedonobacteria.</title>
        <authorList>
            <person name="Yabe S."/>
            <person name="Wang C.M."/>
            <person name="Zheng Y."/>
            <person name="Sakai Y."/>
            <person name="Cavaletti L."/>
            <person name="Monciardini P."/>
            <person name="Donadio S."/>
        </authorList>
    </citation>
    <scope>NUCLEOTIDE SEQUENCE</scope>
    <source>
        <strain evidence="2">ID150040</strain>
    </source>
</reference>
<dbReference type="Gene3D" id="3.90.25.10">
    <property type="entry name" value="UDP-galactose 4-epimerase, domain 1"/>
    <property type="match status" value="1"/>
</dbReference>
<proteinExistence type="predicted"/>
<dbReference type="Pfam" id="PF05368">
    <property type="entry name" value="NmrA"/>
    <property type="match status" value="1"/>
</dbReference>
<dbReference type="Proteomes" id="UP000597444">
    <property type="component" value="Unassembled WGS sequence"/>
</dbReference>
<dbReference type="InterPro" id="IPR036291">
    <property type="entry name" value="NAD(P)-bd_dom_sf"/>
</dbReference>
<evidence type="ECO:0000313" key="3">
    <source>
        <dbReference type="Proteomes" id="UP000597444"/>
    </source>
</evidence>
<dbReference type="PANTHER" id="PTHR43162:SF1">
    <property type="entry name" value="PRESTALK A DIFFERENTIATION PROTEIN A"/>
    <property type="match status" value="1"/>
</dbReference>
<dbReference type="Gene3D" id="3.40.50.720">
    <property type="entry name" value="NAD(P)-binding Rossmann-like Domain"/>
    <property type="match status" value="1"/>
</dbReference>
<name>A0A8J3IT33_9CHLR</name>
<dbReference type="EMBL" id="BNJK01000002">
    <property type="protein sequence ID" value="GHO99978.1"/>
    <property type="molecule type" value="Genomic_DNA"/>
</dbReference>
<sequence>MILVTGVNGLIGSTVIREFARQEYPVRGLVRNRAKAQALETLPGVEMVEGDMLHPETLGRALDGVDRVLLISSPDLQMVETQCTFIDAAKQAGVRHITKLSGVTTSLDSPFLFSRMHAEISRHLERSGLAWTFLRPSQFMTEYLREVPTIVAERAFFLPFEDAKLTPVDLEDVAKAAFALLTTAGHESKTYMISGPEALSMTEVAEQISLATGSTVRYVNISVEERNRIQLAAGIPAYVADALDVQSRLRQKGNGEEVVHLETHTALGIRPTPFASFARRHAADFLGTSEWGRAQKERKHPLGLRDLPSA</sequence>
<evidence type="ECO:0000259" key="1">
    <source>
        <dbReference type="Pfam" id="PF05368"/>
    </source>
</evidence>
<feature type="domain" description="NmrA-like" evidence="1">
    <location>
        <begin position="2"/>
        <end position="252"/>
    </location>
</feature>
<evidence type="ECO:0000313" key="2">
    <source>
        <dbReference type="EMBL" id="GHO99978.1"/>
    </source>
</evidence>
<gene>
    <name evidence="2" type="ORF">KSF_100260</name>
</gene>
<accession>A0A8J3IT33</accession>
<protein>
    <submittedName>
        <fullName evidence="2">NAD(P)-dependent oxidoreductase</fullName>
    </submittedName>
</protein>
<dbReference type="RefSeq" id="WP_220210586.1">
    <property type="nucleotide sequence ID" value="NZ_BNJK01000002.1"/>
</dbReference>
<dbReference type="SUPFAM" id="SSF51735">
    <property type="entry name" value="NAD(P)-binding Rossmann-fold domains"/>
    <property type="match status" value="1"/>
</dbReference>
<dbReference type="AlphaFoldDB" id="A0A8J3IT33"/>
<keyword evidence="3" id="KW-1185">Reference proteome</keyword>
<dbReference type="CDD" id="cd05269">
    <property type="entry name" value="TMR_SDR_a"/>
    <property type="match status" value="1"/>
</dbReference>
<dbReference type="PANTHER" id="PTHR43162">
    <property type="match status" value="1"/>
</dbReference>
<dbReference type="InterPro" id="IPR008030">
    <property type="entry name" value="NmrA-like"/>
</dbReference>
<organism evidence="2 3">
    <name type="scientific">Reticulibacter mediterranei</name>
    <dbReference type="NCBI Taxonomy" id="2778369"/>
    <lineage>
        <taxon>Bacteria</taxon>
        <taxon>Bacillati</taxon>
        <taxon>Chloroflexota</taxon>
        <taxon>Ktedonobacteria</taxon>
        <taxon>Ktedonobacterales</taxon>
        <taxon>Reticulibacteraceae</taxon>
        <taxon>Reticulibacter</taxon>
    </lineage>
</organism>